<dbReference type="Proteomes" id="UP000777265">
    <property type="component" value="Unassembled WGS sequence"/>
</dbReference>
<accession>A0A971M258</accession>
<dbReference type="AlphaFoldDB" id="A0A971M258"/>
<evidence type="ECO:0000313" key="2">
    <source>
        <dbReference type="Proteomes" id="UP000777265"/>
    </source>
</evidence>
<gene>
    <name evidence="1" type="primary">yqeC</name>
    <name evidence="1" type="ORF">GXY80_00520</name>
</gene>
<dbReference type="Pfam" id="PF19842">
    <property type="entry name" value="YqeC"/>
    <property type="match status" value="1"/>
</dbReference>
<dbReference type="EMBL" id="JAAYEE010000010">
    <property type="protein sequence ID" value="NLW33952.1"/>
    <property type="molecule type" value="Genomic_DNA"/>
</dbReference>
<dbReference type="InterPro" id="IPR017587">
    <property type="entry name" value="YqeC"/>
</dbReference>
<name>A0A971M258_9BACT</name>
<dbReference type="NCBIfam" id="TIGR03172">
    <property type="entry name" value="selenium cofactor biosynthesis protein YqeC"/>
    <property type="match status" value="1"/>
</dbReference>
<reference evidence="1" key="1">
    <citation type="journal article" date="2020" name="Biotechnol. Biofuels">
        <title>New insights from the biogas microbiome by comprehensive genome-resolved metagenomics of nearly 1600 species originating from multiple anaerobic digesters.</title>
        <authorList>
            <person name="Campanaro S."/>
            <person name="Treu L."/>
            <person name="Rodriguez-R L.M."/>
            <person name="Kovalovszki A."/>
            <person name="Ziels R.M."/>
            <person name="Maus I."/>
            <person name="Zhu X."/>
            <person name="Kougias P.G."/>
            <person name="Basile A."/>
            <person name="Luo G."/>
            <person name="Schluter A."/>
            <person name="Konstantinidis K.T."/>
            <person name="Angelidaki I."/>
        </authorList>
    </citation>
    <scope>NUCLEOTIDE SEQUENCE</scope>
    <source>
        <strain evidence="1">AS06rmzACSIP_7</strain>
    </source>
</reference>
<protein>
    <submittedName>
        <fullName evidence="1">Selenium-dependent hydroxylase accessory protein YqeC</fullName>
    </submittedName>
</protein>
<proteinExistence type="predicted"/>
<organism evidence="1 2">
    <name type="scientific">Syntrophorhabdus aromaticivorans</name>
    <dbReference type="NCBI Taxonomy" id="328301"/>
    <lineage>
        <taxon>Bacteria</taxon>
        <taxon>Pseudomonadati</taxon>
        <taxon>Thermodesulfobacteriota</taxon>
        <taxon>Syntrophorhabdia</taxon>
        <taxon>Syntrophorhabdales</taxon>
        <taxon>Syntrophorhabdaceae</taxon>
        <taxon>Syntrophorhabdus</taxon>
    </lineage>
</organism>
<evidence type="ECO:0000313" key="1">
    <source>
        <dbReference type="EMBL" id="NLW33952.1"/>
    </source>
</evidence>
<reference evidence="1" key="2">
    <citation type="submission" date="2020-01" db="EMBL/GenBank/DDBJ databases">
        <authorList>
            <person name="Campanaro S."/>
        </authorList>
    </citation>
    <scope>NUCLEOTIDE SEQUENCE</scope>
    <source>
        <strain evidence="1">AS06rmzACSIP_7</strain>
    </source>
</reference>
<sequence length="225" mass="24649">MKYITFVGAGGKTSLIEHMARGVVEAGKTVAIATTTKIYVQEPYRLMDGSSNPEEWEKPFVRVGKTLQGEKLTGVDFQDIIHLGRLYDVVLTEADGARGKPLKFPAPHEPVIPPFTDWVFVVAGFDALSGAIEDTVFRWELFCAATAMDGRSIVTPEVFSAFFSDTILLKGVDKTRFTAVLNKCDTLMAPGKATELARNLISAGTVPTVIVSSTLHHSFYEISRF</sequence>
<comment type="caution">
    <text evidence="1">The sequence shown here is derived from an EMBL/GenBank/DDBJ whole genome shotgun (WGS) entry which is preliminary data.</text>
</comment>